<evidence type="ECO:0000256" key="2">
    <source>
        <dbReference type="ARBA" id="ARBA00022679"/>
    </source>
</evidence>
<evidence type="ECO:0000313" key="4">
    <source>
        <dbReference type="EMBL" id="MDM8199763.1"/>
    </source>
</evidence>
<comment type="caution">
    <text evidence="4">The sequence shown here is derived from an EMBL/GenBank/DDBJ whole genome shotgun (WGS) entry which is preliminary data.</text>
</comment>
<dbReference type="SUPFAM" id="SSF53448">
    <property type="entry name" value="Nucleotide-diphospho-sugar transferases"/>
    <property type="match status" value="1"/>
</dbReference>
<dbReference type="Pfam" id="PF00535">
    <property type="entry name" value="Glycos_transf_2"/>
    <property type="match status" value="1"/>
</dbReference>
<dbReference type="InterPro" id="IPR001173">
    <property type="entry name" value="Glyco_trans_2-like"/>
</dbReference>
<evidence type="ECO:0000313" key="5">
    <source>
        <dbReference type="Proteomes" id="UP001529380"/>
    </source>
</evidence>
<proteinExistence type="predicted"/>
<dbReference type="EMBL" id="JAUDCL010000001">
    <property type="protein sequence ID" value="MDM8199763.1"/>
    <property type="molecule type" value="Genomic_DNA"/>
</dbReference>
<organism evidence="4 5">
    <name type="scientific">Allofournierella massiliensis</name>
    <dbReference type="NCBI Taxonomy" id="1650663"/>
    <lineage>
        <taxon>Bacteria</taxon>
        <taxon>Bacillati</taxon>
        <taxon>Bacillota</taxon>
        <taxon>Clostridia</taxon>
        <taxon>Eubacteriales</taxon>
        <taxon>Oscillospiraceae</taxon>
        <taxon>Allofournierella</taxon>
    </lineage>
</organism>
<dbReference type="EC" id="2.4.-.-" evidence="4"/>
<dbReference type="PANTHER" id="PTHR22916">
    <property type="entry name" value="GLYCOSYLTRANSFERASE"/>
    <property type="match status" value="1"/>
</dbReference>
<reference evidence="4 5" key="1">
    <citation type="submission" date="2023-06" db="EMBL/GenBank/DDBJ databases">
        <title>Identification and characterization of horizontal gene transfer across gut microbiota members of farm animals based on homology search.</title>
        <authorList>
            <person name="Schwarzerova J."/>
            <person name="Nykrynova M."/>
            <person name="Jureckova K."/>
            <person name="Cejkova D."/>
            <person name="Rychlik I."/>
        </authorList>
    </citation>
    <scope>NUCLEOTIDE SEQUENCE [LARGE SCALE GENOMIC DNA]</scope>
    <source>
        <strain evidence="4 5">ET340</strain>
    </source>
</reference>
<sequence length="349" mass="40442">MQPIVSIIVPVYNPGRYFSRCLSSVAAQTFRDWECILVDDGSPDGSGALCDVCAEEDSRFRVIHQKNAGASAARNAGIAAARGEYLLMLDADDALSPIALETLLEVQRRFAGDFLFFSFTEDAARLAAPGQTPEVTAYRPEQAGELYNDAPFPTPWGKLFCAGQLRDTGLLFDTSLSCYEDRPFVLEYLRDFWVRNPEACCRLVKLPLYYYENGNENSLSKSDRSRLQPAFWEMFDRLLCLFWKEYGVPHTQLHTIVSEYLNTLLYGLWCTPKKERRAMMRRFYQSDAYRNLMDFFARNRHYETRYLPLRFHLTGLALALNQSRLGEKKLWWKLHWLGWYLLGGRWYRG</sequence>
<evidence type="ECO:0000259" key="3">
    <source>
        <dbReference type="Pfam" id="PF00535"/>
    </source>
</evidence>
<keyword evidence="1 4" id="KW-0328">Glycosyltransferase</keyword>
<dbReference type="Proteomes" id="UP001529380">
    <property type="component" value="Unassembled WGS sequence"/>
</dbReference>
<dbReference type="InterPro" id="IPR029044">
    <property type="entry name" value="Nucleotide-diphossugar_trans"/>
</dbReference>
<feature type="domain" description="Glycosyltransferase 2-like" evidence="3">
    <location>
        <begin position="6"/>
        <end position="109"/>
    </location>
</feature>
<dbReference type="Gene3D" id="3.90.550.10">
    <property type="entry name" value="Spore Coat Polysaccharide Biosynthesis Protein SpsA, Chain A"/>
    <property type="match status" value="1"/>
</dbReference>
<accession>A0ABT7UN66</accession>
<keyword evidence="2 4" id="KW-0808">Transferase</keyword>
<name>A0ABT7UN66_9FIRM</name>
<keyword evidence="5" id="KW-1185">Reference proteome</keyword>
<evidence type="ECO:0000256" key="1">
    <source>
        <dbReference type="ARBA" id="ARBA00022676"/>
    </source>
</evidence>
<dbReference type="GO" id="GO:0016757">
    <property type="term" value="F:glycosyltransferase activity"/>
    <property type="evidence" value="ECO:0007669"/>
    <property type="project" value="UniProtKB-KW"/>
</dbReference>
<dbReference type="RefSeq" id="WP_289598415.1">
    <property type="nucleotide sequence ID" value="NZ_JAUDCL010000001.1"/>
</dbReference>
<gene>
    <name evidence="4" type="ORF">QUW08_00365</name>
</gene>
<dbReference type="CDD" id="cd00761">
    <property type="entry name" value="Glyco_tranf_GTA_type"/>
    <property type="match status" value="1"/>
</dbReference>
<dbReference type="PANTHER" id="PTHR22916:SF51">
    <property type="entry name" value="GLYCOSYLTRANSFERASE EPSH-RELATED"/>
    <property type="match status" value="1"/>
</dbReference>
<protein>
    <submittedName>
        <fullName evidence="4">Glycosyltransferase</fullName>
        <ecNumber evidence="4">2.4.-.-</ecNumber>
    </submittedName>
</protein>